<dbReference type="EC" id="2.7.7.6" evidence="1"/>
<gene>
    <name evidence="1" type="ORF">GP2143_08519</name>
</gene>
<proteinExistence type="predicted"/>
<keyword evidence="1" id="KW-0548">Nucleotidyltransferase</keyword>
<dbReference type="STRING" id="247633.GP2143_08519"/>
<dbReference type="Proteomes" id="UP000004931">
    <property type="component" value="Unassembled WGS sequence"/>
</dbReference>
<dbReference type="AlphaFoldDB" id="A0YCR1"/>
<accession>A0YCR1</accession>
<keyword evidence="1" id="KW-0808">Transferase</keyword>
<name>A0YCR1_9GAMM</name>
<reference evidence="1 2" key="1">
    <citation type="journal article" date="2010" name="J. Bacteriol.">
        <title>Genome sequence of the oligotrophic marine Gammaproteobacterium HTCC2143, isolated from the Oregon Coast.</title>
        <authorList>
            <person name="Oh H.M."/>
            <person name="Kang I."/>
            <person name="Ferriera S."/>
            <person name="Giovannoni S.J."/>
            <person name="Cho J.C."/>
        </authorList>
    </citation>
    <scope>NUCLEOTIDE SEQUENCE [LARGE SCALE GENOMIC DNA]</scope>
    <source>
        <strain evidence="1 2">HTCC2143</strain>
    </source>
</reference>
<evidence type="ECO:0000313" key="2">
    <source>
        <dbReference type="Proteomes" id="UP000004931"/>
    </source>
</evidence>
<keyword evidence="2" id="KW-1185">Reference proteome</keyword>
<protein>
    <submittedName>
        <fullName evidence="1">RNA polymerase sigma-70 factor</fullName>
        <ecNumber evidence="1">2.7.7.6</ecNumber>
    </submittedName>
</protein>
<organism evidence="1 2">
    <name type="scientific">marine gamma proteobacterium HTCC2143</name>
    <dbReference type="NCBI Taxonomy" id="247633"/>
    <lineage>
        <taxon>Bacteria</taxon>
        <taxon>Pseudomonadati</taxon>
        <taxon>Pseudomonadota</taxon>
        <taxon>Gammaproteobacteria</taxon>
        <taxon>Cellvibrionales</taxon>
        <taxon>Spongiibacteraceae</taxon>
        <taxon>BD1-7 clade</taxon>
    </lineage>
</organism>
<dbReference type="GO" id="GO:0003899">
    <property type="term" value="F:DNA-directed RNA polymerase activity"/>
    <property type="evidence" value="ECO:0007669"/>
    <property type="project" value="UniProtKB-EC"/>
</dbReference>
<sequence length="306" mass="34860">MHHPIAVHFIALFVWLAAGLSYSSSALANLDDWLLDVELDNSIGFHYGAGVDGLSIAGLSGALSLPFSYDFFFDYYKTSEDRARYDLNYFSAGINSNPFETWSVKFEYEYFGKSDVYEQKDYKLSIQYFPSNYLVAIGVSQGDAEAHIDSLVIDLIEEDLTGGSPLLDRIRNTRLSTDNKGYFAEAKLFLGNWQWGIDGKKVNYSEDIALLGARDRIQQLLDQQALAQIYGLIDWRLSADGTYAWETSSLQLGVSRIQSAVDRQTRDYLFATAEYFPRYWLSFSFTVADSLEEHLPYAEFATRIYW</sequence>
<dbReference type="EMBL" id="AAVT01000003">
    <property type="protein sequence ID" value="EAW31580.1"/>
    <property type="molecule type" value="Genomic_DNA"/>
</dbReference>
<evidence type="ECO:0000313" key="1">
    <source>
        <dbReference type="EMBL" id="EAW31580.1"/>
    </source>
</evidence>
<comment type="caution">
    <text evidence="1">The sequence shown here is derived from an EMBL/GenBank/DDBJ whole genome shotgun (WGS) entry which is preliminary data.</text>
</comment>